<name>A0AA36GGD3_9BILA</name>
<feature type="non-terminal residue" evidence="1">
    <location>
        <position position="1"/>
    </location>
</feature>
<evidence type="ECO:0000313" key="1">
    <source>
        <dbReference type="EMBL" id="CAJ0584166.1"/>
    </source>
</evidence>
<gene>
    <name evidence="1" type="ORF">MSPICULIGERA_LOCUS22228</name>
</gene>
<reference evidence="1" key="1">
    <citation type="submission" date="2023-06" db="EMBL/GenBank/DDBJ databases">
        <authorList>
            <person name="Delattre M."/>
        </authorList>
    </citation>
    <scope>NUCLEOTIDE SEQUENCE</scope>
    <source>
        <strain evidence="1">AF72</strain>
    </source>
</reference>
<protein>
    <submittedName>
        <fullName evidence="1">Uncharacterized protein</fullName>
    </submittedName>
</protein>
<dbReference type="Proteomes" id="UP001177023">
    <property type="component" value="Unassembled WGS sequence"/>
</dbReference>
<dbReference type="AlphaFoldDB" id="A0AA36GGD3"/>
<keyword evidence="2" id="KW-1185">Reference proteome</keyword>
<evidence type="ECO:0000313" key="2">
    <source>
        <dbReference type="Proteomes" id="UP001177023"/>
    </source>
</evidence>
<accession>A0AA36GGD3</accession>
<dbReference type="EMBL" id="CATQJA010002687">
    <property type="protein sequence ID" value="CAJ0584166.1"/>
    <property type="molecule type" value="Genomic_DNA"/>
</dbReference>
<organism evidence="1 2">
    <name type="scientific">Mesorhabditis spiculigera</name>
    <dbReference type="NCBI Taxonomy" id="96644"/>
    <lineage>
        <taxon>Eukaryota</taxon>
        <taxon>Metazoa</taxon>
        <taxon>Ecdysozoa</taxon>
        <taxon>Nematoda</taxon>
        <taxon>Chromadorea</taxon>
        <taxon>Rhabditida</taxon>
        <taxon>Rhabditina</taxon>
        <taxon>Rhabditomorpha</taxon>
        <taxon>Rhabditoidea</taxon>
        <taxon>Rhabditidae</taxon>
        <taxon>Mesorhabditinae</taxon>
        <taxon>Mesorhabditis</taxon>
    </lineage>
</organism>
<sequence>MFQLQEVHEQEPVGTPEMLANRLMARTGDLEKAGRPDNQIRRRHPADLQAQIGPGRSRIASGPIRMTWVRFMTTCKLLVRQISRLAKLEMLLAAVPAGISR</sequence>
<proteinExistence type="predicted"/>
<comment type="caution">
    <text evidence="1">The sequence shown here is derived from an EMBL/GenBank/DDBJ whole genome shotgun (WGS) entry which is preliminary data.</text>
</comment>